<feature type="region of interest" description="Disordered" evidence="1">
    <location>
        <begin position="1"/>
        <end position="111"/>
    </location>
</feature>
<feature type="transmembrane region" description="Helical" evidence="2">
    <location>
        <begin position="237"/>
        <end position="265"/>
    </location>
</feature>
<dbReference type="EMBL" id="ML143454">
    <property type="protein sequence ID" value="TBU25874.1"/>
    <property type="molecule type" value="Genomic_DNA"/>
</dbReference>
<protein>
    <submittedName>
        <fullName evidence="3">Uncharacterized protein</fullName>
    </submittedName>
</protein>
<dbReference type="AlphaFoldDB" id="A0A4Q9MEV7"/>
<dbReference type="PANTHER" id="PTHR38694:SF1">
    <property type="entry name" value="PEROXIN DOMAIN-CONTAINING PROTEIN"/>
    <property type="match status" value="1"/>
</dbReference>
<dbReference type="OrthoDB" id="1708389at2759"/>
<organism evidence="3">
    <name type="scientific">Dichomitus squalens</name>
    <dbReference type="NCBI Taxonomy" id="114155"/>
    <lineage>
        <taxon>Eukaryota</taxon>
        <taxon>Fungi</taxon>
        <taxon>Dikarya</taxon>
        <taxon>Basidiomycota</taxon>
        <taxon>Agaricomycotina</taxon>
        <taxon>Agaricomycetes</taxon>
        <taxon>Polyporales</taxon>
        <taxon>Polyporaceae</taxon>
        <taxon>Dichomitus</taxon>
    </lineage>
</organism>
<evidence type="ECO:0000313" key="3">
    <source>
        <dbReference type="EMBL" id="TBU25874.1"/>
    </source>
</evidence>
<feature type="transmembrane region" description="Helical" evidence="2">
    <location>
        <begin position="456"/>
        <end position="488"/>
    </location>
</feature>
<evidence type="ECO:0000256" key="1">
    <source>
        <dbReference type="SAM" id="MobiDB-lite"/>
    </source>
</evidence>
<sequence>MDDSDLVANDESPQVAMLDGLPKDWPNLSLGEHTDNHPTPDPPQAPTPSPPHPEPAHAAVPPPPTSVQHLSDSLPPPTITDDGQPAVHPEHVNKPLPAPPPQPQHTDNPDHLKQHLAAVPPVATQPNASSNLLQDPGLKDLGWSDHTPRPAHLILGLHNGDLFTLIRRFNKQVQHVRAIPPPPPGFLDLEIANDEEFSPDKLRANLERLYMTVIIGMAAFGKHIARLRSWNEPRRTAGFAIVYFISWYLRILPAVLICTLVTLIFHAPSRRKLFPPAPLAAISGTSGNLQVPRAGTLGSDDSLTGAPEAHQGEAVEQEASHFVASIAAVGAGTVMGQGGAPKRKHGEARAHVAKDYEAEMETEVDAQSASDDSIAGALPDPSEFALHAKNVKDQAHSGGVVDPAAQVAKKSVESAMWEKARPVMRILADVADTWERLANALEPVPPFPKYQARLRLAAVFAPLLVAAFVVPAEVVVHGTALLTGVIFFSQPIITRTYEELNRRVPNWREYVELRRTLLKGVPTNAQLTATLLRIAEEAKAPLPPPPLPRPHHTVNAARAARPDASHPPQAAEQLKSHDFAFNTDNYEIEGVDHDHPLAHTEGEESTDEGTYVDTDRESVEGGDEPDSKKKRKHGSKVLGFIKKTTRAGVGGILGVDHLKAKVGNEHAKRRLGAVAQHDSGSQAVQEATDAHADESLGPVDEQEVERGMAESALRREGPTSFSARFHGKKGRVLIVSSAASPCLSFVAEKPLRAALTRPSKVPGIGGDVSDGLAPEITVGIADIVALRKVGGFGWKGKLVVGWATGKDVLDGLEIVDRWGERKVITAIKGRDELFNRLIAMGGQKWECL</sequence>
<reference evidence="3" key="1">
    <citation type="submission" date="2019-01" db="EMBL/GenBank/DDBJ databases">
        <title>Draft genome sequences of three monokaryotic isolates of the white-rot basidiomycete fungus Dichomitus squalens.</title>
        <authorList>
            <consortium name="DOE Joint Genome Institute"/>
            <person name="Lopez S.C."/>
            <person name="Andreopoulos B."/>
            <person name="Pangilinan J."/>
            <person name="Lipzen A."/>
            <person name="Riley R."/>
            <person name="Ahrendt S."/>
            <person name="Ng V."/>
            <person name="Barry K."/>
            <person name="Daum C."/>
            <person name="Grigoriev I.V."/>
            <person name="Hilden K.S."/>
            <person name="Makela M.R."/>
            <person name="de Vries R.P."/>
        </authorList>
    </citation>
    <scope>NUCLEOTIDE SEQUENCE [LARGE SCALE GENOMIC DNA]</scope>
    <source>
        <strain evidence="3">OM18370.1</strain>
    </source>
</reference>
<dbReference type="InterPro" id="IPR021709">
    <property type="entry name" value="DUF3292"/>
</dbReference>
<dbReference type="Proteomes" id="UP000292957">
    <property type="component" value="Unassembled WGS sequence"/>
</dbReference>
<feature type="compositionally biased region" description="Pro residues" evidence="1">
    <location>
        <begin position="39"/>
        <end position="53"/>
    </location>
</feature>
<feature type="region of interest" description="Disordered" evidence="1">
    <location>
        <begin position="291"/>
        <end position="315"/>
    </location>
</feature>
<dbReference type="Pfam" id="PF11696">
    <property type="entry name" value="DUF3292"/>
    <property type="match status" value="1"/>
</dbReference>
<feature type="region of interest" description="Disordered" evidence="1">
    <location>
        <begin position="673"/>
        <end position="702"/>
    </location>
</feature>
<feature type="region of interest" description="Disordered" evidence="1">
    <location>
        <begin position="594"/>
        <end position="634"/>
    </location>
</feature>
<proteinExistence type="predicted"/>
<evidence type="ECO:0000256" key="2">
    <source>
        <dbReference type="SAM" id="Phobius"/>
    </source>
</evidence>
<keyword evidence="2" id="KW-0812">Transmembrane</keyword>
<accession>A0A4Q9MEV7</accession>
<keyword evidence="2" id="KW-0472">Membrane</keyword>
<keyword evidence="2" id="KW-1133">Transmembrane helix</keyword>
<name>A0A4Q9MEV7_9APHY</name>
<dbReference type="PANTHER" id="PTHR38694">
    <property type="entry name" value="CONSERVED EXPRESSED PROTEIN"/>
    <property type="match status" value="1"/>
</dbReference>
<feature type="region of interest" description="Disordered" evidence="1">
    <location>
        <begin position="541"/>
        <end position="572"/>
    </location>
</feature>
<gene>
    <name evidence="3" type="ORF">BD311DRAFT_867208</name>
</gene>